<evidence type="ECO:0000313" key="2">
    <source>
        <dbReference type="Proteomes" id="UP001464378"/>
    </source>
</evidence>
<reference evidence="1 2" key="1">
    <citation type="submission" date="2024-03" db="EMBL/GenBank/DDBJ databases">
        <title>Human intestinal bacterial collection.</title>
        <authorList>
            <person name="Pauvert C."/>
            <person name="Hitch T.C.A."/>
            <person name="Clavel T."/>
        </authorList>
    </citation>
    <scope>NUCLEOTIDE SEQUENCE [LARGE SCALE GENOMIC DNA]</scope>
    <source>
        <strain evidence="1 2">CLA-AP-H29</strain>
    </source>
</reference>
<gene>
    <name evidence="1" type="ORF">WMO64_09035</name>
</gene>
<sequence>MNDEILWAKIQQHQGETFYTVRKKELVYEVVGDMLYHNLTSAGIPRSDFVKAASLNPKNTAALHSKVRGPSYVYAIITDPRIKCDAE</sequence>
<proteinExistence type="predicted"/>
<organism evidence="1 2">
    <name type="scientific">Pseudoflavonifractor intestinihominis</name>
    <dbReference type="NCBI Taxonomy" id="3133171"/>
    <lineage>
        <taxon>Bacteria</taxon>
        <taxon>Bacillati</taxon>
        <taxon>Bacillota</taxon>
        <taxon>Clostridia</taxon>
        <taxon>Eubacteriales</taxon>
        <taxon>Oscillospiraceae</taxon>
        <taxon>Pseudoflavonifractor</taxon>
    </lineage>
</organism>
<keyword evidence="2" id="KW-1185">Reference proteome</keyword>
<protein>
    <submittedName>
        <fullName evidence="1">Uncharacterized protein</fullName>
    </submittedName>
</protein>
<dbReference type="Proteomes" id="UP001464378">
    <property type="component" value="Unassembled WGS sequence"/>
</dbReference>
<dbReference type="EMBL" id="JBBMFK010000013">
    <property type="protein sequence ID" value="MEQ2443615.1"/>
    <property type="molecule type" value="Genomic_DNA"/>
</dbReference>
<evidence type="ECO:0000313" key="1">
    <source>
        <dbReference type="EMBL" id="MEQ2443615.1"/>
    </source>
</evidence>
<dbReference type="RefSeq" id="WP_349231755.1">
    <property type="nucleotide sequence ID" value="NZ_JBBMFK010000013.1"/>
</dbReference>
<accession>A0ABV1E8H7</accession>
<name>A0ABV1E8H7_9FIRM</name>
<comment type="caution">
    <text evidence="1">The sequence shown here is derived from an EMBL/GenBank/DDBJ whole genome shotgun (WGS) entry which is preliminary data.</text>
</comment>